<dbReference type="Pfam" id="PF01075">
    <property type="entry name" value="Glyco_transf_9"/>
    <property type="match status" value="1"/>
</dbReference>
<sequence>MKKKILIIRMSSIGDIVLASPVLRCVKKQLPDAEVHFLTKQSFKIVTAANPYVDKFFYYDDNMAELLRVLKLEKYDYVIDLHNNIRSNKIKRSLKTTTYTINKLTLQKFLLTQLNIDVMPNRHITQRSIDTVLPLGVHDDGGGLDYFIDPKDEVSDDDLPTGHLAGYMVIVIGATYFTKRFPQHKIIEVCQQIDHPIILLGGKEDAESGATIAATDPIKIYNACGKFNISESADIIKKAKLVVSNDTGMQYIACALKRPVIALWGGTTPDLDVEPYYGSNFMSHQTKPFYENIVLNLSCQPCSKYGLKKCPKEHFNCMEKIEVSKLVQKIKERL</sequence>
<dbReference type="RefSeq" id="WP_379710580.1">
    <property type="nucleotide sequence ID" value="NZ_JBHSCZ010000003.1"/>
</dbReference>
<evidence type="ECO:0000256" key="2">
    <source>
        <dbReference type="ARBA" id="ARBA00022679"/>
    </source>
</evidence>
<dbReference type="Gene3D" id="3.40.50.2000">
    <property type="entry name" value="Glycogen Phosphorylase B"/>
    <property type="match status" value="2"/>
</dbReference>
<dbReference type="SUPFAM" id="SSF53756">
    <property type="entry name" value="UDP-Glycosyltransferase/glycogen phosphorylase"/>
    <property type="match status" value="1"/>
</dbReference>
<accession>A0ABV8QVF3</accession>
<comment type="caution">
    <text evidence="3">The sequence shown here is derived from an EMBL/GenBank/DDBJ whole genome shotgun (WGS) entry which is preliminary data.</text>
</comment>
<dbReference type="InterPro" id="IPR051199">
    <property type="entry name" value="LPS_LOS_Heptosyltrfase"/>
</dbReference>
<evidence type="ECO:0000313" key="4">
    <source>
        <dbReference type="Proteomes" id="UP001595907"/>
    </source>
</evidence>
<dbReference type="PANTHER" id="PTHR30160:SF1">
    <property type="entry name" value="LIPOPOLYSACCHARIDE 1,2-N-ACETYLGLUCOSAMINETRANSFERASE-RELATED"/>
    <property type="match status" value="1"/>
</dbReference>
<dbReference type="PANTHER" id="PTHR30160">
    <property type="entry name" value="TETRAACYLDISACCHARIDE 4'-KINASE-RELATED"/>
    <property type="match status" value="1"/>
</dbReference>
<gene>
    <name evidence="3" type="ORF">ACFOWM_12325</name>
</gene>
<evidence type="ECO:0000256" key="1">
    <source>
        <dbReference type="ARBA" id="ARBA00022676"/>
    </source>
</evidence>
<dbReference type="CDD" id="cd03789">
    <property type="entry name" value="GT9_LPS_heptosyltransferase"/>
    <property type="match status" value="1"/>
</dbReference>
<keyword evidence="1" id="KW-0328">Glycosyltransferase</keyword>
<protein>
    <submittedName>
        <fullName evidence="3">Glycosyltransferase family 9 protein</fullName>
    </submittedName>
</protein>
<dbReference type="Proteomes" id="UP001595907">
    <property type="component" value="Unassembled WGS sequence"/>
</dbReference>
<reference evidence="4" key="1">
    <citation type="journal article" date="2019" name="Int. J. Syst. Evol. Microbiol.">
        <title>The Global Catalogue of Microorganisms (GCM) 10K type strain sequencing project: providing services to taxonomists for standard genome sequencing and annotation.</title>
        <authorList>
            <consortium name="The Broad Institute Genomics Platform"/>
            <consortium name="The Broad Institute Genome Sequencing Center for Infectious Disease"/>
            <person name="Wu L."/>
            <person name="Ma J."/>
        </authorList>
    </citation>
    <scope>NUCLEOTIDE SEQUENCE [LARGE SCALE GENOMIC DNA]</scope>
    <source>
        <strain evidence="4">CECT 8289</strain>
    </source>
</reference>
<keyword evidence="4" id="KW-1185">Reference proteome</keyword>
<keyword evidence="2" id="KW-0808">Transferase</keyword>
<name>A0ABV8QVF3_9BACT</name>
<proteinExistence type="predicted"/>
<dbReference type="InterPro" id="IPR002201">
    <property type="entry name" value="Glyco_trans_9"/>
</dbReference>
<organism evidence="3 4">
    <name type="scientific">Ferruginibacter yonginensis</name>
    <dbReference type="NCBI Taxonomy" id="1310416"/>
    <lineage>
        <taxon>Bacteria</taxon>
        <taxon>Pseudomonadati</taxon>
        <taxon>Bacteroidota</taxon>
        <taxon>Chitinophagia</taxon>
        <taxon>Chitinophagales</taxon>
        <taxon>Chitinophagaceae</taxon>
        <taxon>Ferruginibacter</taxon>
    </lineage>
</organism>
<dbReference type="EMBL" id="JBHSCZ010000003">
    <property type="protein sequence ID" value="MFC4263672.1"/>
    <property type="molecule type" value="Genomic_DNA"/>
</dbReference>
<evidence type="ECO:0000313" key="3">
    <source>
        <dbReference type="EMBL" id="MFC4263672.1"/>
    </source>
</evidence>